<dbReference type="InterPro" id="IPR024952">
    <property type="entry name" value="LPP20-like_dom"/>
</dbReference>
<dbReference type="Pfam" id="PF02169">
    <property type="entry name" value="LPP20"/>
    <property type="match status" value="1"/>
</dbReference>
<evidence type="ECO:0000259" key="2">
    <source>
        <dbReference type="Pfam" id="PF02169"/>
    </source>
</evidence>
<evidence type="ECO:0000256" key="1">
    <source>
        <dbReference type="SAM" id="SignalP"/>
    </source>
</evidence>
<dbReference type="STRING" id="1918946.VPAL9027_01469"/>
<keyword evidence="4" id="KW-1185">Reference proteome</keyword>
<organism evidence="3 4">
    <name type="scientific">Vibrio palustris</name>
    <dbReference type="NCBI Taxonomy" id="1918946"/>
    <lineage>
        <taxon>Bacteria</taxon>
        <taxon>Pseudomonadati</taxon>
        <taxon>Pseudomonadota</taxon>
        <taxon>Gammaproteobacteria</taxon>
        <taxon>Vibrionales</taxon>
        <taxon>Vibrionaceae</taxon>
        <taxon>Vibrio</taxon>
    </lineage>
</organism>
<name>A0A1R4B3M4_9VIBR</name>
<dbReference type="EMBL" id="FUFT01000003">
    <property type="protein sequence ID" value="SJL83501.1"/>
    <property type="molecule type" value="Genomic_DNA"/>
</dbReference>
<sequence length="199" mass="21871">MKMRLTLGLSALVLAGCQTTQTTADAQHYQQCKYPKAQSTEAPAWVCDVMPNDLGIAAKGYAQKSIAGLSMMRQIAINDARANIAQQFEARVQRMFEQATSGTQSVSTDNGQTETFKTTLQSATKTIVDRTLTNSRLIVSQVSPNGDLYVLVGMDKPTYQANLNQAIDGINQDTSLWKKFNDKKAESELKQSLNDLKNL</sequence>
<feature type="signal peptide" evidence="1">
    <location>
        <begin position="1"/>
        <end position="26"/>
    </location>
</feature>
<accession>A0A1R4B3M4</accession>
<dbReference type="Proteomes" id="UP000189475">
    <property type="component" value="Unassembled WGS sequence"/>
</dbReference>
<dbReference type="RefSeq" id="WP_077313781.1">
    <property type="nucleotide sequence ID" value="NZ_AP024887.1"/>
</dbReference>
<reference evidence="3 4" key="1">
    <citation type="submission" date="2017-02" db="EMBL/GenBank/DDBJ databases">
        <authorList>
            <person name="Peterson S.W."/>
        </authorList>
    </citation>
    <scope>NUCLEOTIDE SEQUENCE [LARGE SCALE GENOMIC DNA]</scope>
    <source>
        <strain evidence="3 4">CECT 9027</strain>
    </source>
</reference>
<keyword evidence="1" id="KW-0732">Signal</keyword>
<evidence type="ECO:0000313" key="3">
    <source>
        <dbReference type="EMBL" id="SJL83501.1"/>
    </source>
</evidence>
<proteinExistence type="predicted"/>
<feature type="chain" id="PRO_5010279942" description="Lipoprotein LPP20-like domain-containing protein" evidence="1">
    <location>
        <begin position="27"/>
        <end position="199"/>
    </location>
</feature>
<feature type="domain" description="Lipoprotein LPP20-like" evidence="2">
    <location>
        <begin position="43"/>
        <end position="155"/>
    </location>
</feature>
<evidence type="ECO:0000313" key="4">
    <source>
        <dbReference type="Proteomes" id="UP000189475"/>
    </source>
</evidence>
<dbReference type="PROSITE" id="PS51257">
    <property type="entry name" value="PROKAR_LIPOPROTEIN"/>
    <property type="match status" value="1"/>
</dbReference>
<protein>
    <recommendedName>
        <fullName evidence="2">Lipoprotein LPP20-like domain-containing protein</fullName>
    </recommendedName>
</protein>
<dbReference type="OrthoDB" id="12517at2"/>
<dbReference type="AlphaFoldDB" id="A0A1R4B3M4"/>
<gene>
    <name evidence="3" type="ORF">VPAL9027_01469</name>
</gene>